<evidence type="ECO:0000256" key="1">
    <source>
        <dbReference type="SAM" id="Phobius"/>
    </source>
</evidence>
<dbReference type="EMBL" id="JADAQT010000108">
    <property type="protein sequence ID" value="MBE1878343.1"/>
    <property type="molecule type" value="Genomic_DNA"/>
</dbReference>
<keyword evidence="3" id="KW-1185">Reference proteome</keyword>
<keyword evidence="1" id="KW-0812">Transmembrane</keyword>
<evidence type="ECO:0008006" key="4">
    <source>
        <dbReference type="Google" id="ProtNLM"/>
    </source>
</evidence>
<evidence type="ECO:0000313" key="2">
    <source>
        <dbReference type="EMBL" id="MBE1878343.1"/>
    </source>
</evidence>
<sequence length="208" mass="22281">MTDQPNPGRSPEQQPGGAWARWGVAAVAIMAGIAFMVRGVASGDAADFWPTGVLVLAAVVAGAVLLVVVIALLMMLARRSRLDDLVAMVRARRPDAVVVPGVVGAGAVRYTMNRPGVPGHFAVSVTPQAVEVWHPQSKQPLSTRPYEGFRVEAVETVMSNGRTRAVDHLVFGEGDTEVLLVPEYTLRFRADYVADLERALDELKSGLP</sequence>
<organism evidence="2 3">
    <name type="scientific">Myceligenerans pegani</name>
    <dbReference type="NCBI Taxonomy" id="2776917"/>
    <lineage>
        <taxon>Bacteria</taxon>
        <taxon>Bacillati</taxon>
        <taxon>Actinomycetota</taxon>
        <taxon>Actinomycetes</taxon>
        <taxon>Micrococcales</taxon>
        <taxon>Promicromonosporaceae</taxon>
        <taxon>Myceligenerans</taxon>
    </lineage>
</organism>
<feature type="transmembrane region" description="Helical" evidence="1">
    <location>
        <begin position="19"/>
        <end position="41"/>
    </location>
</feature>
<proteinExistence type="predicted"/>
<comment type="caution">
    <text evidence="2">The sequence shown here is derived from an EMBL/GenBank/DDBJ whole genome shotgun (WGS) entry which is preliminary data.</text>
</comment>
<name>A0ABR9N3U6_9MICO</name>
<reference evidence="2 3" key="1">
    <citation type="submission" date="2020-10" db="EMBL/GenBank/DDBJ databases">
        <title>Myceligenerans pegani sp. nov., an endophytic actinomycete isolated from Peganum harmala L. in Xinjiang, China.</title>
        <authorList>
            <person name="Xin L."/>
        </authorList>
    </citation>
    <scope>NUCLEOTIDE SEQUENCE [LARGE SCALE GENOMIC DNA]</scope>
    <source>
        <strain evidence="2 3">TRM65318</strain>
    </source>
</reference>
<keyword evidence="1" id="KW-1133">Transmembrane helix</keyword>
<dbReference type="Proteomes" id="UP000625527">
    <property type="component" value="Unassembled WGS sequence"/>
</dbReference>
<evidence type="ECO:0000313" key="3">
    <source>
        <dbReference type="Proteomes" id="UP000625527"/>
    </source>
</evidence>
<dbReference type="RefSeq" id="WP_192864876.1">
    <property type="nucleotide sequence ID" value="NZ_JADAQT010000108.1"/>
</dbReference>
<gene>
    <name evidence="2" type="ORF">IHE71_21850</name>
</gene>
<feature type="transmembrane region" description="Helical" evidence="1">
    <location>
        <begin position="53"/>
        <end position="76"/>
    </location>
</feature>
<protein>
    <recommendedName>
        <fullName evidence="4">Integral membrane protein</fullName>
    </recommendedName>
</protein>
<keyword evidence="1" id="KW-0472">Membrane</keyword>
<accession>A0ABR9N3U6</accession>